<dbReference type="Proteomes" id="UP000030401">
    <property type="component" value="Unassembled WGS sequence"/>
</dbReference>
<reference evidence="1 2" key="1">
    <citation type="submission" date="2013-08" db="EMBL/GenBank/DDBJ databases">
        <authorList>
            <person name="Huang J."/>
            <person name="Wang G."/>
        </authorList>
    </citation>
    <scope>NUCLEOTIDE SEQUENCE [LARGE SCALE GENOMIC DNA]</scope>
    <source>
        <strain evidence="1 2">JSM 072002</strain>
    </source>
</reference>
<organism evidence="1 2">
    <name type="scientific">Pontibacillus litoralis JSM 072002</name>
    <dbReference type="NCBI Taxonomy" id="1385512"/>
    <lineage>
        <taxon>Bacteria</taxon>
        <taxon>Bacillati</taxon>
        <taxon>Bacillota</taxon>
        <taxon>Bacilli</taxon>
        <taxon>Bacillales</taxon>
        <taxon>Bacillaceae</taxon>
        <taxon>Pontibacillus</taxon>
    </lineage>
</organism>
<comment type="caution">
    <text evidence="1">The sequence shown here is derived from an EMBL/GenBank/DDBJ whole genome shotgun (WGS) entry which is preliminary data.</text>
</comment>
<keyword evidence="2" id="KW-1185">Reference proteome</keyword>
<evidence type="ECO:0000313" key="2">
    <source>
        <dbReference type="Proteomes" id="UP000030401"/>
    </source>
</evidence>
<dbReference type="EMBL" id="AVPG01000027">
    <property type="protein sequence ID" value="KGX85039.1"/>
    <property type="molecule type" value="Genomic_DNA"/>
</dbReference>
<dbReference type="RefSeq" id="WP_052127333.1">
    <property type="nucleotide sequence ID" value="NZ_AVPG01000027.1"/>
</dbReference>
<name>A0A0A5FZ32_9BACI</name>
<dbReference type="STRING" id="1385512.N784_11125"/>
<dbReference type="eggNOG" id="ENOG5033A72">
    <property type="taxonomic scope" value="Bacteria"/>
</dbReference>
<gene>
    <name evidence="1" type="ORF">N784_11125</name>
</gene>
<accession>A0A0A5FZ32</accession>
<protein>
    <recommendedName>
        <fullName evidence="3">DUF2513 domain-containing protein</fullName>
    </recommendedName>
</protein>
<dbReference type="Pfam" id="PF10711">
    <property type="entry name" value="DUF2513"/>
    <property type="match status" value="1"/>
</dbReference>
<evidence type="ECO:0000313" key="1">
    <source>
        <dbReference type="EMBL" id="KGX85039.1"/>
    </source>
</evidence>
<evidence type="ECO:0008006" key="3">
    <source>
        <dbReference type="Google" id="ProtNLM"/>
    </source>
</evidence>
<dbReference type="InterPro" id="IPR019650">
    <property type="entry name" value="DUF2513"/>
</dbReference>
<sequence length="125" mass="14045">MKLSFDAMRDLLFVIEDQPRDIDINKVVYDRRLESFDKSDLGYALEKLIEARLLNGKVYTTKSGILFSIDSISTDGHEFLDNIRNDTNWNKIKGMASEKGVGTIKGLAPIATGVATAWLKNHLNL</sequence>
<proteinExistence type="predicted"/>
<dbReference type="AlphaFoldDB" id="A0A0A5FZ32"/>
<dbReference type="OrthoDB" id="6960201at2"/>